<dbReference type="PANTHER" id="PTHR32060">
    <property type="entry name" value="TAIL-SPECIFIC PROTEASE"/>
    <property type="match status" value="1"/>
</dbReference>
<gene>
    <name evidence="3" type="ORF">AV926_17525</name>
</gene>
<comment type="caution">
    <text evidence="3">The sequence shown here is derived from an EMBL/GenBank/DDBJ whole genome shotgun (WGS) entry which is preliminary data.</text>
</comment>
<reference evidence="3 4" key="1">
    <citation type="submission" date="2016-01" db="EMBL/GenBank/DDBJ databases">
        <title>Whole genome sequencing of Myroides marinus L41.</title>
        <authorList>
            <person name="Hong K.W."/>
        </authorList>
    </citation>
    <scope>NUCLEOTIDE SEQUENCE [LARGE SCALE GENOMIC DNA]</scope>
    <source>
        <strain evidence="3 4">L41</strain>
    </source>
</reference>
<feature type="chain" id="PRO_5007865037" description="Tail specific protease domain-containing protein" evidence="1">
    <location>
        <begin position="19"/>
        <end position="567"/>
    </location>
</feature>
<proteinExistence type="predicted"/>
<feature type="signal peptide" evidence="1">
    <location>
        <begin position="1"/>
        <end position="18"/>
    </location>
</feature>
<dbReference type="EMBL" id="LQNU01000087">
    <property type="protein sequence ID" value="KZE75032.1"/>
    <property type="molecule type" value="Genomic_DNA"/>
</dbReference>
<dbReference type="GO" id="GO:0007165">
    <property type="term" value="P:signal transduction"/>
    <property type="evidence" value="ECO:0007669"/>
    <property type="project" value="TreeGrafter"/>
</dbReference>
<dbReference type="Gene3D" id="3.90.226.10">
    <property type="entry name" value="2-enoyl-CoA Hydratase, Chain A, domain 1"/>
    <property type="match status" value="1"/>
</dbReference>
<evidence type="ECO:0000256" key="1">
    <source>
        <dbReference type="SAM" id="SignalP"/>
    </source>
</evidence>
<organism evidence="3 4">
    <name type="scientific">Myroides marinus</name>
    <dbReference type="NCBI Taxonomy" id="703342"/>
    <lineage>
        <taxon>Bacteria</taxon>
        <taxon>Pseudomonadati</taxon>
        <taxon>Bacteroidota</taxon>
        <taxon>Flavobacteriia</taxon>
        <taxon>Flavobacteriales</taxon>
        <taxon>Flavobacteriaceae</taxon>
        <taxon>Myroides</taxon>
    </lineage>
</organism>
<dbReference type="PANTHER" id="PTHR32060:SF30">
    <property type="entry name" value="CARBOXY-TERMINAL PROCESSING PROTEASE CTPA"/>
    <property type="match status" value="1"/>
</dbReference>
<keyword evidence="4" id="KW-1185">Reference proteome</keyword>
<dbReference type="InterPro" id="IPR029045">
    <property type="entry name" value="ClpP/crotonase-like_dom_sf"/>
</dbReference>
<keyword evidence="1" id="KW-0732">Signal</keyword>
<dbReference type="GO" id="GO:0006508">
    <property type="term" value="P:proteolysis"/>
    <property type="evidence" value="ECO:0007669"/>
    <property type="project" value="InterPro"/>
</dbReference>
<dbReference type="SMART" id="SM00245">
    <property type="entry name" value="TSPc"/>
    <property type="match status" value="1"/>
</dbReference>
<dbReference type="Proteomes" id="UP000076630">
    <property type="component" value="Unassembled WGS sequence"/>
</dbReference>
<dbReference type="SUPFAM" id="SSF52096">
    <property type="entry name" value="ClpP/crotonase"/>
    <property type="match status" value="1"/>
</dbReference>
<dbReference type="RefSeq" id="WP_038985846.1">
    <property type="nucleotide sequence ID" value="NZ_JWJO01000017.1"/>
</dbReference>
<dbReference type="Pfam" id="PF03572">
    <property type="entry name" value="Peptidase_S41"/>
    <property type="match status" value="1"/>
</dbReference>
<dbReference type="AlphaFoldDB" id="A0A165QHM3"/>
<dbReference type="InterPro" id="IPR005151">
    <property type="entry name" value="Tail-specific_protease"/>
</dbReference>
<sequence>MKKIIILFTLLFCTFTFAQNNNISLTNTEHFIRTWGLVKYKHPNVSNGGYDMDQEFLKAYPNVLKLNTKEELNTFLIQWIKQFDSSRRVMKKEQFKNNDDTRFKENARFEWIEDASYNDALKTILGDLRDNANVGEYYLRIHSMAGSLRIENEKGLSDFSNENESHRMLFLSSFWNTMRYANVNIYLTSTPWDEVLTTFIPLVKDKKGKDFDYLKDELFAFLDDSHSDYTASKYLKDNFKYHCMFRSVLVNDSLVITSLQDKDIAQKENIALRDVIFSVDEVPVKEYIANKFTKYISSSNSSSAKHYLKYLFPLISDKQKLTLGIKRANGDIVNTEVSLFTFDELSKLNNWVSLYYEDKFPTLPQGVGYYNLDKATPKSLKETFKNFADKKAIILDLRNYPKGISERDVPKYLLPEKRRFLDLLTWSSPAYGEWGPKGAIMMVADPFVTGNKNKDYYKGTVILLVDRNTASKSEFLAMAIQQAPNCVTIGNQTAGAVMNRKLVILKDGTTIDFTSGGAFYPNDRTYSVQRNGIKIDHIVPEQATGYNSYGVIQYAVDWAKENVLEKD</sequence>
<dbReference type="GO" id="GO:0008236">
    <property type="term" value="F:serine-type peptidase activity"/>
    <property type="evidence" value="ECO:0007669"/>
    <property type="project" value="InterPro"/>
</dbReference>
<evidence type="ECO:0000259" key="2">
    <source>
        <dbReference type="SMART" id="SM00245"/>
    </source>
</evidence>
<protein>
    <recommendedName>
        <fullName evidence="2">Tail specific protease domain-containing protein</fullName>
    </recommendedName>
</protein>
<feature type="domain" description="Tail specific protease" evidence="2">
    <location>
        <begin position="318"/>
        <end position="540"/>
    </location>
</feature>
<dbReference type="GO" id="GO:0004175">
    <property type="term" value="F:endopeptidase activity"/>
    <property type="evidence" value="ECO:0007669"/>
    <property type="project" value="TreeGrafter"/>
</dbReference>
<evidence type="ECO:0000313" key="4">
    <source>
        <dbReference type="Proteomes" id="UP000076630"/>
    </source>
</evidence>
<dbReference type="GO" id="GO:0030288">
    <property type="term" value="C:outer membrane-bounded periplasmic space"/>
    <property type="evidence" value="ECO:0007669"/>
    <property type="project" value="TreeGrafter"/>
</dbReference>
<name>A0A165QHM3_9FLAO</name>
<dbReference type="OrthoDB" id="5379939at2"/>
<accession>A0A165QHM3</accession>
<evidence type="ECO:0000313" key="3">
    <source>
        <dbReference type="EMBL" id="KZE75032.1"/>
    </source>
</evidence>